<evidence type="ECO:0000313" key="6">
    <source>
        <dbReference type="EMBL" id="CAD8219834.1"/>
    </source>
</evidence>
<feature type="repeat" description="WD" evidence="4">
    <location>
        <begin position="245"/>
        <end position="286"/>
    </location>
</feature>
<feature type="repeat" description="WD" evidence="4">
    <location>
        <begin position="203"/>
        <end position="244"/>
    </location>
</feature>
<dbReference type="SUPFAM" id="SSF50978">
    <property type="entry name" value="WD40 repeat-like"/>
    <property type="match status" value="1"/>
</dbReference>
<dbReference type="GO" id="GO:0000398">
    <property type="term" value="P:mRNA splicing, via spliceosome"/>
    <property type="evidence" value="ECO:0007669"/>
    <property type="project" value="InterPro"/>
</dbReference>
<reference evidence="6" key="1">
    <citation type="submission" date="2021-01" db="EMBL/GenBank/DDBJ databases">
        <authorList>
            <person name="Corre E."/>
            <person name="Pelletier E."/>
            <person name="Niang G."/>
            <person name="Scheremetjew M."/>
            <person name="Finn R."/>
            <person name="Kale V."/>
            <person name="Holt S."/>
            <person name="Cochrane G."/>
            <person name="Meng A."/>
            <person name="Brown T."/>
            <person name="Cohen L."/>
        </authorList>
    </citation>
    <scope>NUCLEOTIDE SEQUENCE</scope>
    <source>
        <strain evidence="6">Clade-A-BCC118000</strain>
    </source>
</reference>
<evidence type="ECO:0000256" key="5">
    <source>
        <dbReference type="SAM" id="MobiDB-lite"/>
    </source>
</evidence>
<dbReference type="GO" id="GO:0071011">
    <property type="term" value="C:precatalytic spliceosome"/>
    <property type="evidence" value="ECO:0007669"/>
    <property type="project" value="TreeGrafter"/>
</dbReference>
<dbReference type="InterPro" id="IPR019775">
    <property type="entry name" value="WD40_repeat_CS"/>
</dbReference>
<accession>A0A7R9XP21</accession>
<dbReference type="PROSITE" id="PS00678">
    <property type="entry name" value="WD_REPEATS_1"/>
    <property type="match status" value="2"/>
</dbReference>
<feature type="repeat" description="WD" evidence="4">
    <location>
        <begin position="329"/>
        <end position="370"/>
    </location>
</feature>
<dbReference type="CDD" id="cd00200">
    <property type="entry name" value="WD40"/>
    <property type="match status" value="1"/>
</dbReference>
<evidence type="ECO:0000256" key="3">
    <source>
        <dbReference type="ARBA" id="ARBA00025726"/>
    </source>
</evidence>
<feature type="repeat" description="WD" evidence="4">
    <location>
        <begin position="412"/>
        <end position="452"/>
    </location>
</feature>
<dbReference type="PROSITE" id="PS50082">
    <property type="entry name" value="WD_REPEATS_2"/>
    <property type="match status" value="5"/>
</dbReference>
<feature type="region of interest" description="Disordered" evidence="5">
    <location>
        <begin position="70"/>
        <end position="128"/>
    </location>
</feature>
<dbReference type="PANTHER" id="PTHR19923:SF0">
    <property type="entry name" value="PLEIOTROPIC REGULATOR 1"/>
    <property type="match status" value="1"/>
</dbReference>
<dbReference type="AlphaFoldDB" id="A0A7R9XP21"/>
<evidence type="ECO:0000256" key="4">
    <source>
        <dbReference type="PROSITE-ProRule" id="PRU00221"/>
    </source>
</evidence>
<feature type="repeat" description="WD" evidence="4">
    <location>
        <begin position="287"/>
        <end position="328"/>
    </location>
</feature>
<feature type="compositionally biased region" description="Gly residues" evidence="5">
    <location>
        <begin position="81"/>
        <end position="90"/>
    </location>
</feature>
<organism evidence="6">
    <name type="scientific">Ostreococcus sp. 'lucimarinus'</name>
    <dbReference type="NCBI Taxonomy" id="242159"/>
    <lineage>
        <taxon>Eukaryota</taxon>
        <taxon>Viridiplantae</taxon>
        <taxon>Chlorophyta</taxon>
        <taxon>Mamiellophyceae</taxon>
        <taxon>Mamiellales</taxon>
        <taxon>Bathycoccaceae</taxon>
        <taxon>Ostreococcus</taxon>
    </lineage>
</organism>
<feature type="compositionally biased region" description="Basic and acidic residues" evidence="5">
    <location>
        <begin position="34"/>
        <end position="47"/>
    </location>
</feature>
<comment type="similarity">
    <text evidence="3">Belongs to the WD repeat PRL1/PRL2 family.</text>
</comment>
<dbReference type="SMART" id="SM00320">
    <property type="entry name" value="WD40"/>
    <property type="match status" value="7"/>
</dbReference>
<sequence length="517" mass="56552">MARGAKGTTAIEDRARALARASIARADALFGADRALDRPGGGEKDGDAGGAHAARVRLGVKIADEYASVRAWSRENERGGGQKGATGGESGARDNSSGARERFDGEDDARERVKEEKKRKKAPSDIASMIDALDDEDERDGGSQAGPSKALAAFRGEDAKANLPVSIFGRHANAATGANIAKRLASEWPEPEWRAPWKLYRVISGHQGWVRSCAVDPGNEWFVTGSADRTIKVWDLASGSLKLTLTGHIEQVTGIVVSQRHPYMFSCGLDKKVKCWDLEYNKVIRNYHGHLSGVYSIAMHPTLDLLMTGGRDSVCRVWDMRTKRQVYCLTGHENTVGSILAQDENPQLVTGSYDSTVRLWDLATGKTIHTLTHHKKGVRAMAMHKKEFAFVSASADNIKKFSCHGDFMHNMLSKQNSIVNTLSMNDDDVVFSGGDNGSMCFWDYKSGHCFQQEKALVQPGSLEAECGIYASTFDVTGSRLITCEADKTIKMWKEDTEATPESAPILPFAPPKNIRRS</sequence>
<proteinExistence type="inferred from homology"/>
<dbReference type="EMBL" id="HBDX01000610">
    <property type="protein sequence ID" value="CAD8219834.1"/>
    <property type="molecule type" value="Transcribed_RNA"/>
</dbReference>
<protein>
    <submittedName>
        <fullName evidence="6">Uncharacterized protein</fullName>
    </submittedName>
</protein>
<dbReference type="InterPro" id="IPR015943">
    <property type="entry name" value="WD40/YVTN_repeat-like_dom_sf"/>
</dbReference>
<evidence type="ECO:0000256" key="1">
    <source>
        <dbReference type="ARBA" id="ARBA00022574"/>
    </source>
</evidence>
<dbReference type="GO" id="GO:0000974">
    <property type="term" value="C:Prp19 complex"/>
    <property type="evidence" value="ECO:0007669"/>
    <property type="project" value="TreeGrafter"/>
</dbReference>
<dbReference type="InterPro" id="IPR020472">
    <property type="entry name" value="WD40_PAC1"/>
</dbReference>
<dbReference type="Gene3D" id="2.130.10.10">
    <property type="entry name" value="YVTN repeat-like/Quinoprotein amine dehydrogenase"/>
    <property type="match status" value="1"/>
</dbReference>
<keyword evidence="2" id="KW-0677">Repeat</keyword>
<dbReference type="Pfam" id="PF00400">
    <property type="entry name" value="WD40"/>
    <property type="match status" value="6"/>
</dbReference>
<dbReference type="InterPro" id="IPR036322">
    <property type="entry name" value="WD40_repeat_dom_sf"/>
</dbReference>
<dbReference type="PANTHER" id="PTHR19923">
    <property type="entry name" value="WD40 REPEAT PROTEINPRL1/PRL2-RELATED"/>
    <property type="match status" value="1"/>
</dbReference>
<feature type="region of interest" description="Disordered" evidence="5">
    <location>
        <begin position="30"/>
        <end position="51"/>
    </location>
</feature>
<dbReference type="GO" id="GO:0071013">
    <property type="term" value="C:catalytic step 2 spliceosome"/>
    <property type="evidence" value="ECO:0007669"/>
    <property type="project" value="TreeGrafter"/>
</dbReference>
<dbReference type="FunFam" id="2.130.10.10:FF:000012">
    <property type="entry name" value="Putative pleiotropic regulator 1"/>
    <property type="match status" value="1"/>
</dbReference>
<keyword evidence="1 4" id="KW-0853">WD repeat</keyword>
<dbReference type="InterPro" id="IPR001680">
    <property type="entry name" value="WD40_rpt"/>
</dbReference>
<gene>
    <name evidence="6" type="ORF">OLUC0939_LOCUS553</name>
</gene>
<dbReference type="PRINTS" id="PR00320">
    <property type="entry name" value="GPROTEINBRPT"/>
</dbReference>
<feature type="region of interest" description="Disordered" evidence="5">
    <location>
        <begin position="495"/>
        <end position="517"/>
    </location>
</feature>
<evidence type="ECO:0000256" key="2">
    <source>
        <dbReference type="ARBA" id="ARBA00022737"/>
    </source>
</evidence>
<dbReference type="PROSITE" id="PS50294">
    <property type="entry name" value="WD_REPEATS_REGION"/>
    <property type="match status" value="4"/>
</dbReference>
<feature type="compositionally biased region" description="Basic and acidic residues" evidence="5">
    <location>
        <begin position="99"/>
        <end position="116"/>
    </location>
</feature>
<dbReference type="InterPro" id="IPR045241">
    <property type="entry name" value="Prp46/PLRG1-like"/>
</dbReference>
<name>A0A7R9XP21_9CHLO</name>